<evidence type="ECO:0000256" key="2">
    <source>
        <dbReference type="SAM" id="SignalP"/>
    </source>
</evidence>
<dbReference type="EMBL" id="CAJVQA010000459">
    <property type="protein sequence ID" value="CAG8475989.1"/>
    <property type="molecule type" value="Genomic_DNA"/>
</dbReference>
<gene>
    <name evidence="3" type="ORF">CPELLU_LOCUS1298</name>
</gene>
<dbReference type="PANTHER" id="PTHR31157:SF1">
    <property type="entry name" value="SCP DOMAIN-CONTAINING PROTEIN"/>
    <property type="match status" value="1"/>
</dbReference>
<reference evidence="3" key="1">
    <citation type="submission" date="2021-06" db="EMBL/GenBank/DDBJ databases">
        <authorList>
            <person name="Kallberg Y."/>
            <person name="Tangrot J."/>
            <person name="Rosling A."/>
        </authorList>
    </citation>
    <scope>NUCLEOTIDE SEQUENCE</scope>
    <source>
        <strain evidence="3">FL966</strain>
    </source>
</reference>
<protein>
    <submittedName>
        <fullName evidence="3">8560_t:CDS:1</fullName>
    </submittedName>
</protein>
<name>A0A9N8W8M0_9GLOM</name>
<accession>A0A9N8W8M0</accession>
<feature type="region of interest" description="Disordered" evidence="1">
    <location>
        <begin position="114"/>
        <end position="139"/>
    </location>
</feature>
<dbReference type="InterPro" id="IPR035940">
    <property type="entry name" value="CAP_sf"/>
</dbReference>
<evidence type="ECO:0000313" key="4">
    <source>
        <dbReference type="Proteomes" id="UP000789759"/>
    </source>
</evidence>
<keyword evidence="4" id="KW-1185">Reference proteome</keyword>
<proteinExistence type="predicted"/>
<comment type="caution">
    <text evidence="3">The sequence shown here is derived from an EMBL/GenBank/DDBJ whole genome shotgun (WGS) entry which is preliminary data.</text>
</comment>
<dbReference type="Proteomes" id="UP000789759">
    <property type="component" value="Unassembled WGS sequence"/>
</dbReference>
<dbReference type="SUPFAM" id="SSF55797">
    <property type="entry name" value="PR-1-like"/>
    <property type="match status" value="1"/>
</dbReference>
<evidence type="ECO:0000256" key="1">
    <source>
        <dbReference type="SAM" id="MobiDB-lite"/>
    </source>
</evidence>
<dbReference type="Gene3D" id="3.40.33.10">
    <property type="entry name" value="CAP"/>
    <property type="match status" value="2"/>
</dbReference>
<feature type="signal peptide" evidence="2">
    <location>
        <begin position="1"/>
        <end position="20"/>
    </location>
</feature>
<organism evidence="3 4">
    <name type="scientific">Cetraspora pellucida</name>
    <dbReference type="NCBI Taxonomy" id="1433469"/>
    <lineage>
        <taxon>Eukaryota</taxon>
        <taxon>Fungi</taxon>
        <taxon>Fungi incertae sedis</taxon>
        <taxon>Mucoromycota</taxon>
        <taxon>Glomeromycotina</taxon>
        <taxon>Glomeromycetes</taxon>
        <taxon>Diversisporales</taxon>
        <taxon>Gigasporaceae</taxon>
        <taxon>Cetraspora</taxon>
    </lineage>
</organism>
<feature type="chain" id="PRO_5040223420" evidence="2">
    <location>
        <begin position="21"/>
        <end position="139"/>
    </location>
</feature>
<sequence>MAVIKYLFILAFLFFGIVYGRSRRGNSINRDYMLQLVNNVRSDSGVPPLKMDSCLTDSAQSHTSNNGYDWESLGENIANGYSDEDSPHRNNLLNPYYVDCGFGRSGNYWTQDFGRTFEEDDDSNSDSDQNSDSNSDESF</sequence>
<keyword evidence="2" id="KW-0732">Signal</keyword>
<dbReference type="CDD" id="cd05379">
    <property type="entry name" value="CAP_bacterial"/>
    <property type="match status" value="1"/>
</dbReference>
<dbReference type="PANTHER" id="PTHR31157">
    <property type="entry name" value="SCP DOMAIN-CONTAINING PROTEIN"/>
    <property type="match status" value="1"/>
</dbReference>
<evidence type="ECO:0000313" key="3">
    <source>
        <dbReference type="EMBL" id="CAG8475989.1"/>
    </source>
</evidence>
<dbReference type="OrthoDB" id="568194at2759"/>
<dbReference type="AlphaFoldDB" id="A0A9N8W8M0"/>